<feature type="transmembrane region" description="Helical" evidence="1">
    <location>
        <begin position="133"/>
        <end position="152"/>
    </location>
</feature>
<dbReference type="Pfam" id="PF19040">
    <property type="entry name" value="SGNH"/>
    <property type="match status" value="1"/>
</dbReference>
<feature type="transmembrane region" description="Helical" evidence="1">
    <location>
        <begin position="63"/>
        <end position="83"/>
    </location>
</feature>
<feature type="domain" description="Acyltransferase 3" evidence="2">
    <location>
        <begin position="3"/>
        <end position="331"/>
    </location>
</feature>
<gene>
    <name evidence="4" type="ORF">GB882_11835</name>
</gene>
<reference evidence="4 5" key="1">
    <citation type="submission" date="2019-10" db="EMBL/GenBank/DDBJ databases">
        <title>Georgenia wutianyii sp. nov. and Georgenia yuyongxinii sp. nov. isolated from plateau pika (Ochotona curzoniae) in the Qinghai-Tibet plateau of China.</title>
        <authorList>
            <person name="Tian Z."/>
        </authorList>
    </citation>
    <scope>NUCLEOTIDE SEQUENCE [LARGE SCALE GENOMIC DNA]</scope>
    <source>
        <strain evidence="4 5">JCM 15130</strain>
    </source>
</reference>
<comment type="caution">
    <text evidence="4">The sequence shown here is derived from an EMBL/GenBank/DDBJ whole genome shotgun (WGS) entry which is preliminary data.</text>
</comment>
<dbReference type="PANTHER" id="PTHR23028">
    <property type="entry name" value="ACETYLTRANSFERASE"/>
    <property type="match status" value="1"/>
</dbReference>
<sequence length="651" mass="70092">MQGLRSLAVLMVVTYHVFLDRVSGGVDIFLMISAFLLTLSFTRKVEEDRPLALGRHWLHRFKRLMPAAAVTIVGTLAAAWLWLPPSRWAAVLDQAWASLLYAQNWLLAATSVDYYASDDSLASPLQHFWSLSIQGQVFLLWPLVLAGGAWLSRRLGWRYRAVLAVAFGLVFVASLAFSVHETATNQAFAYFDTRARLWEFAAGSLLALALPYLRAPRLLRVVLGWTGVVAMLACGLLLPVGQSFPGVVALWPIGAAALVIVAGQTGSRLGADRLLSARPLVGMGNVSYALYLVHWPILTTYLAVAGEARASLAAGLAIIAASVVAAYLITRLVETPLRRAAWTEARRWRMAAVVAACLTVVAVPAAAWQTDLTRTAQAAGVSGAATNPGALTLRTGVPGDASAPTLPLATQLDRQWVHLDHQCQGRFAPSDPRLEECTQTLVEGEPSKVVLVVGNSHAEQWMAALEPVARERNWQLVGLLKGGCAFGEPTAGQSDFCAGWLAAAKDYVLDVQPDAVFTVATAAAPSAPDEREVTGYEQLVRELTGRGIEVVGIRDNPRFTFNMYQCVEDRGAAACEVPLETALAPTNPAVPLDAIPGVHLVDLTDRLCPDGVCRPVIGNVHVYLDDNHLTADYSATLAADMRERLLAATGW</sequence>
<dbReference type="InterPro" id="IPR002656">
    <property type="entry name" value="Acyl_transf_3_dom"/>
</dbReference>
<feature type="transmembrane region" description="Helical" evidence="1">
    <location>
        <begin position="197"/>
        <end position="213"/>
    </location>
</feature>
<feature type="transmembrane region" description="Helical" evidence="1">
    <location>
        <begin position="286"/>
        <end position="304"/>
    </location>
</feature>
<feature type="domain" description="SGNH" evidence="3">
    <location>
        <begin position="433"/>
        <end position="641"/>
    </location>
</feature>
<keyword evidence="5" id="KW-1185">Reference proteome</keyword>
<dbReference type="GO" id="GO:0016020">
    <property type="term" value="C:membrane"/>
    <property type="evidence" value="ECO:0007669"/>
    <property type="project" value="TreeGrafter"/>
</dbReference>
<keyword evidence="4" id="KW-0012">Acyltransferase</keyword>
<keyword evidence="1" id="KW-0812">Transmembrane</keyword>
<accession>A0A7J9UXK1</accession>
<dbReference type="InterPro" id="IPR050879">
    <property type="entry name" value="Acyltransferase_3"/>
</dbReference>
<dbReference type="PANTHER" id="PTHR23028:SF53">
    <property type="entry name" value="ACYL_TRANSF_3 DOMAIN-CONTAINING PROTEIN"/>
    <property type="match status" value="1"/>
</dbReference>
<feature type="transmembrane region" description="Helical" evidence="1">
    <location>
        <begin position="22"/>
        <end position="42"/>
    </location>
</feature>
<dbReference type="InterPro" id="IPR043968">
    <property type="entry name" value="SGNH"/>
</dbReference>
<feature type="transmembrane region" description="Helical" evidence="1">
    <location>
        <begin position="350"/>
        <end position="368"/>
    </location>
</feature>
<feature type="transmembrane region" description="Helical" evidence="1">
    <location>
        <begin position="244"/>
        <end position="265"/>
    </location>
</feature>
<keyword evidence="4" id="KW-0808">Transferase</keyword>
<keyword evidence="1" id="KW-1133">Transmembrane helix</keyword>
<dbReference type="GO" id="GO:0016747">
    <property type="term" value="F:acyltransferase activity, transferring groups other than amino-acyl groups"/>
    <property type="evidence" value="ECO:0007669"/>
    <property type="project" value="InterPro"/>
</dbReference>
<evidence type="ECO:0000259" key="3">
    <source>
        <dbReference type="Pfam" id="PF19040"/>
    </source>
</evidence>
<organism evidence="4 5">
    <name type="scientific">Georgenia ruanii</name>
    <dbReference type="NCBI Taxonomy" id="348442"/>
    <lineage>
        <taxon>Bacteria</taxon>
        <taxon>Bacillati</taxon>
        <taxon>Actinomycetota</taxon>
        <taxon>Actinomycetes</taxon>
        <taxon>Micrococcales</taxon>
        <taxon>Bogoriellaceae</taxon>
        <taxon>Georgenia</taxon>
    </lineage>
</organism>
<evidence type="ECO:0000259" key="2">
    <source>
        <dbReference type="Pfam" id="PF01757"/>
    </source>
</evidence>
<dbReference type="AlphaFoldDB" id="A0A7J9UXK1"/>
<protein>
    <submittedName>
        <fullName evidence="4">Acyltransferase family protein</fullName>
    </submittedName>
</protein>
<feature type="transmembrane region" description="Helical" evidence="1">
    <location>
        <begin position="218"/>
        <end position="238"/>
    </location>
</feature>
<evidence type="ECO:0000313" key="4">
    <source>
        <dbReference type="EMBL" id="MPV89359.1"/>
    </source>
</evidence>
<proteinExistence type="predicted"/>
<evidence type="ECO:0000256" key="1">
    <source>
        <dbReference type="SAM" id="Phobius"/>
    </source>
</evidence>
<feature type="transmembrane region" description="Helical" evidence="1">
    <location>
        <begin position="310"/>
        <end position="329"/>
    </location>
</feature>
<name>A0A7J9UXK1_9MICO</name>
<keyword evidence="1" id="KW-0472">Membrane</keyword>
<dbReference type="EMBL" id="WHPD01002552">
    <property type="protein sequence ID" value="MPV89359.1"/>
    <property type="molecule type" value="Genomic_DNA"/>
</dbReference>
<dbReference type="GO" id="GO:0009103">
    <property type="term" value="P:lipopolysaccharide biosynthetic process"/>
    <property type="evidence" value="ECO:0007669"/>
    <property type="project" value="TreeGrafter"/>
</dbReference>
<evidence type="ECO:0000313" key="5">
    <source>
        <dbReference type="Proteomes" id="UP000429644"/>
    </source>
</evidence>
<dbReference type="Pfam" id="PF01757">
    <property type="entry name" value="Acyl_transf_3"/>
    <property type="match status" value="1"/>
</dbReference>
<feature type="transmembrane region" description="Helical" evidence="1">
    <location>
        <begin position="159"/>
        <end position="177"/>
    </location>
</feature>
<dbReference type="Proteomes" id="UP000429644">
    <property type="component" value="Unassembled WGS sequence"/>
</dbReference>